<name>A0A168LQ94_MUCCL</name>
<dbReference type="AlphaFoldDB" id="A0A168LQ94"/>
<feature type="non-terminal residue" evidence="2">
    <location>
        <position position="1"/>
    </location>
</feature>
<gene>
    <name evidence="2" type="ORF">MUCCIDRAFT_156260</name>
</gene>
<evidence type="ECO:0000313" key="3">
    <source>
        <dbReference type="Proteomes" id="UP000077051"/>
    </source>
</evidence>
<keyword evidence="3" id="KW-1185">Reference proteome</keyword>
<evidence type="ECO:0000313" key="2">
    <source>
        <dbReference type="EMBL" id="OAD03826.1"/>
    </source>
</evidence>
<dbReference type="VEuPathDB" id="FungiDB:MUCCIDRAFT_156260"/>
<accession>A0A168LQ94</accession>
<dbReference type="OrthoDB" id="10518611at2759"/>
<dbReference type="EMBL" id="AMYB01000004">
    <property type="protein sequence ID" value="OAD03826.1"/>
    <property type="molecule type" value="Genomic_DNA"/>
</dbReference>
<reference evidence="2 3" key="1">
    <citation type="submission" date="2015-06" db="EMBL/GenBank/DDBJ databases">
        <title>Expansion of signal transduction pathways in fungi by whole-genome duplication.</title>
        <authorList>
            <consortium name="DOE Joint Genome Institute"/>
            <person name="Corrochano L.M."/>
            <person name="Kuo A."/>
            <person name="Marcet-Houben M."/>
            <person name="Polaino S."/>
            <person name="Salamov A."/>
            <person name="Villalobos J.M."/>
            <person name="Alvarez M.I."/>
            <person name="Avalos J."/>
            <person name="Benito E.P."/>
            <person name="Benoit I."/>
            <person name="Burger G."/>
            <person name="Camino L.P."/>
            <person name="Canovas D."/>
            <person name="Cerda-Olmedo E."/>
            <person name="Cheng J.-F."/>
            <person name="Dominguez A."/>
            <person name="Elias M."/>
            <person name="Eslava A.P."/>
            <person name="Glaser F."/>
            <person name="Grimwood J."/>
            <person name="Gutierrez G."/>
            <person name="Heitman J."/>
            <person name="Henrissat B."/>
            <person name="Iturriaga E.A."/>
            <person name="Lang B.F."/>
            <person name="Lavin J.L."/>
            <person name="Lee S."/>
            <person name="Li W."/>
            <person name="Lindquist E."/>
            <person name="Lopez-Garcia S."/>
            <person name="Luque E.M."/>
            <person name="Marcos A.T."/>
            <person name="Martin J."/>
            <person name="Mccluskey K."/>
            <person name="Medina H.R."/>
            <person name="Miralles-Duran A."/>
            <person name="Miyazaki A."/>
            <person name="Munoz-Torres E."/>
            <person name="Oguiza J.A."/>
            <person name="Ohm R."/>
            <person name="Olmedo M."/>
            <person name="Orejas M."/>
            <person name="Ortiz-Castellanos L."/>
            <person name="Pisabarro A.G."/>
            <person name="Rodriguez-Romero J."/>
            <person name="Ruiz-Herrera J."/>
            <person name="Ruiz-Vazquez R."/>
            <person name="Sanz C."/>
            <person name="Schackwitz W."/>
            <person name="Schmutz J."/>
            <person name="Shahriari M."/>
            <person name="Shelest E."/>
            <person name="Silva-Franco F."/>
            <person name="Soanes D."/>
            <person name="Syed K."/>
            <person name="Tagua V.G."/>
            <person name="Talbot N.J."/>
            <person name="Thon M."/>
            <person name="De Vries R.P."/>
            <person name="Wiebenga A."/>
            <person name="Yadav J.S."/>
            <person name="Braun E.L."/>
            <person name="Baker S."/>
            <person name="Garre V."/>
            <person name="Horwitz B."/>
            <person name="Torres-Martinez S."/>
            <person name="Idnurm A."/>
            <person name="Herrera-Estrella A."/>
            <person name="Gabaldon T."/>
            <person name="Grigoriev I.V."/>
        </authorList>
    </citation>
    <scope>NUCLEOTIDE SEQUENCE [LARGE SCALE GENOMIC DNA]</scope>
    <source>
        <strain evidence="2 3">CBS 277.49</strain>
    </source>
</reference>
<feature type="region of interest" description="Disordered" evidence="1">
    <location>
        <begin position="50"/>
        <end position="69"/>
    </location>
</feature>
<evidence type="ECO:0000256" key="1">
    <source>
        <dbReference type="SAM" id="MobiDB-lite"/>
    </source>
</evidence>
<dbReference type="Proteomes" id="UP000077051">
    <property type="component" value="Unassembled WGS sequence"/>
</dbReference>
<feature type="compositionally biased region" description="Low complexity" evidence="1">
    <location>
        <begin position="50"/>
        <end position="59"/>
    </location>
</feature>
<organism evidence="2 3">
    <name type="scientific">Mucor lusitanicus CBS 277.49</name>
    <dbReference type="NCBI Taxonomy" id="747725"/>
    <lineage>
        <taxon>Eukaryota</taxon>
        <taxon>Fungi</taxon>
        <taxon>Fungi incertae sedis</taxon>
        <taxon>Mucoromycota</taxon>
        <taxon>Mucoromycotina</taxon>
        <taxon>Mucoromycetes</taxon>
        <taxon>Mucorales</taxon>
        <taxon>Mucorineae</taxon>
        <taxon>Mucoraceae</taxon>
        <taxon>Mucor</taxon>
    </lineage>
</organism>
<comment type="caution">
    <text evidence="2">The sequence shown here is derived from an EMBL/GenBank/DDBJ whole genome shotgun (WGS) entry which is preliminary data.</text>
</comment>
<proteinExistence type="predicted"/>
<protein>
    <submittedName>
        <fullName evidence="2">Uncharacterized protein</fullName>
    </submittedName>
</protein>
<dbReference type="STRING" id="747725.A0A168LQ94"/>
<sequence>VGLLNSLDISKSSINYTYDFELARTLVNLMEQDIQHIICQGASNYMSMDSSSSAVSTQSPPTPAAQQYMHEGFYGGYQPELIK</sequence>